<dbReference type="GO" id="GO:0005506">
    <property type="term" value="F:iron ion binding"/>
    <property type="evidence" value="ECO:0007669"/>
    <property type="project" value="InterPro"/>
</dbReference>
<dbReference type="PANTHER" id="PTHR24286:SF217">
    <property type="entry name" value="OS07G0520300 PROTEIN"/>
    <property type="match status" value="1"/>
</dbReference>
<keyword evidence="5" id="KW-1133">Transmembrane helix</keyword>
<dbReference type="SUPFAM" id="SSF48264">
    <property type="entry name" value="Cytochrome P450"/>
    <property type="match status" value="1"/>
</dbReference>
<evidence type="ECO:0000256" key="6">
    <source>
        <dbReference type="ARBA" id="ARBA00023004"/>
    </source>
</evidence>
<dbReference type="Gene3D" id="1.10.630.10">
    <property type="entry name" value="Cytochrome P450"/>
    <property type="match status" value="1"/>
</dbReference>
<evidence type="ECO:0008006" key="11">
    <source>
        <dbReference type="Google" id="ProtNLM"/>
    </source>
</evidence>
<keyword evidence="8" id="KW-0503">Monooxygenase</keyword>
<dbReference type="FunFam" id="1.10.630.10:FF:000209">
    <property type="entry name" value="Os07g0491800 protein"/>
    <property type="match status" value="1"/>
</dbReference>
<reference evidence="9 10" key="1">
    <citation type="journal article" date="2014" name="PLoS ONE">
        <title>Global Analysis of Gene Expression Profiles in Physic Nut (Jatropha curcas L.) Seedlings Exposed to Salt Stress.</title>
        <authorList>
            <person name="Zhang L."/>
            <person name="Zhang C."/>
            <person name="Wu P."/>
            <person name="Chen Y."/>
            <person name="Li M."/>
            <person name="Jiang H."/>
            <person name="Wu G."/>
        </authorList>
    </citation>
    <scope>NUCLEOTIDE SEQUENCE [LARGE SCALE GENOMIC DNA]</scope>
    <source>
        <strain evidence="10">cv. GZQX0401</strain>
        <tissue evidence="9">Young leaves</tissue>
    </source>
</reference>
<keyword evidence="8" id="KW-0560">Oxidoreductase</keyword>
<dbReference type="GO" id="GO:0016705">
    <property type="term" value="F:oxidoreductase activity, acting on paired donors, with incorporation or reduction of molecular oxygen"/>
    <property type="evidence" value="ECO:0007669"/>
    <property type="project" value="InterPro"/>
</dbReference>
<evidence type="ECO:0000256" key="2">
    <source>
        <dbReference type="ARBA" id="ARBA00010617"/>
    </source>
</evidence>
<accession>A0A067JAI6</accession>
<evidence type="ECO:0000256" key="8">
    <source>
        <dbReference type="RuleBase" id="RU000461"/>
    </source>
</evidence>
<dbReference type="InterPro" id="IPR036396">
    <property type="entry name" value="Cyt_P450_sf"/>
</dbReference>
<comment type="similarity">
    <text evidence="2 8">Belongs to the cytochrome P450 family.</text>
</comment>
<dbReference type="GO" id="GO:0020037">
    <property type="term" value="F:heme binding"/>
    <property type="evidence" value="ECO:0007669"/>
    <property type="project" value="InterPro"/>
</dbReference>
<evidence type="ECO:0000313" key="10">
    <source>
        <dbReference type="Proteomes" id="UP000027138"/>
    </source>
</evidence>
<dbReference type="InterPro" id="IPR002401">
    <property type="entry name" value="Cyt_P450_E_grp-I"/>
</dbReference>
<dbReference type="AlphaFoldDB" id="A0A067JAI6"/>
<evidence type="ECO:0000256" key="4">
    <source>
        <dbReference type="ARBA" id="ARBA00022723"/>
    </source>
</evidence>
<keyword evidence="5" id="KW-0472">Membrane</keyword>
<keyword evidence="6 7" id="KW-0408">Iron</keyword>
<evidence type="ECO:0000313" key="9">
    <source>
        <dbReference type="EMBL" id="KDP20767.1"/>
    </source>
</evidence>
<proteinExistence type="inferred from homology"/>
<gene>
    <name evidence="9" type="ORF">JCGZ_21238</name>
</gene>
<evidence type="ECO:0000256" key="5">
    <source>
        <dbReference type="ARBA" id="ARBA00022989"/>
    </source>
</evidence>
<dbReference type="EMBL" id="KK915662">
    <property type="protein sequence ID" value="KDP20767.1"/>
    <property type="molecule type" value="Genomic_DNA"/>
</dbReference>
<dbReference type="PRINTS" id="PR00385">
    <property type="entry name" value="P450"/>
</dbReference>
<dbReference type="Pfam" id="PF00067">
    <property type="entry name" value="p450"/>
    <property type="match status" value="1"/>
</dbReference>
<keyword evidence="10" id="KW-1185">Reference proteome</keyword>
<name>A0A067JAI6_JATCU</name>
<feature type="binding site" description="axial binding residue" evidence="7">
    <location>
        <position position="191"/>
    </location>
    <ligand>
        <name>heme</name>
        <dbReference type="ChEBI" id="CHEBI:30413"/>
    </ligand>
    <ligandPart>
        <name>Fe</name>
        <dbReference type="ChEBI" id="CHEBI:18248"/>
    </ligandPart>
</feature>
<dbReference type="OrthoDB" id="3945418at2759"/>
<dbReference type="GO" id="GO:0016125">
    <property type="term" value="P:sterol metabolic process"/>
    <property type="evidence" value="ECO:0007669"/>
    <property type="project" value="TreeGrafter"/>
</dbReference>
<dbReference type="STRING" id="180498.A0A067JAI6"/>
<comment type="subcellular location">
    <subcellularLocation>
        <location evidence="1">Membrane</location>
        <topology evidence="1">Single-pass membrane protein</topology>
    </subcellularLocation>
</comment>
<dbReference type="PROSITE" id="PS00086">
    <property type="entry name" value="CYTOCHROME_P450"/>
    <property type="match status" value="1"/>
</dbReference>
<keyword evidence="7 8" id="KW-0349">Heme</keyword>
<dbReference type="PRINTS" id="PR00463">
    <property type="entry name" value="EP450I"/>
</dbReference>
<dbReference type="GO" id="GO:0004497">
    <property type="term" value="F:monooxygenase activity"/>
    <property type="evidence" value="ECO:0007669"/>
    <property type="project" value="UniProtKB-KW"/>
</dbReference>
<evidence type="ECO:0000256" key="1">
    <source>
        <dbReference type="ARBA" id="ARBA00004167"/>
    </source>
</evidence>
<dbReference type="InterPro" id="IPR017972">
    <property type="entry name" value="Cyt_P450_CS"/>
</dbReference>
<dbReference type="Proteomes" id="UP000027138">
    <property type="component" value="Unassembled WGS sequence"/>
</dbReference>
<evidence type="ECO:0000256" key="7">
    <source>
        <dbReference type="PIRSR" id="PIRSR602401-1"/>
    </source>
</evidence>
<dbReference type="PANTHER" id="PTHR24286">
    <property type="entry name" value="CYTOCHROME P450 26"/>
    <property type="match status" value="1"/>
</dbReference>
<keyword evidence="4 7" id="KW-0479">Metal-binding</keyword>
<dbReference type="InterPro" id="IPR001128">
    <property type="entry name" value="Cyt_P450"/>
</dbReference>
<organism evidence="9 10">
    <name type="scientific">Jatropha curcas</name>
    <name type="common">Barbados nut</name>
    <dbReference type="NCBI Taxonomy" id="180498"/>
    <lineage>
        <taxon>Eukaryota</taxon>
        <taxon>Viridiplantae</taxon>
        <taxon>Streptophyta</taxon>
        <taxon>Embryophyta</taxon>
        <taxon>Tracheophyta</taxon>
        <taxon>Spermatophyta</taxon>
        <taxon>Magnoliopsida</taxon>
        <taxon>eudicotyledons</taxon>
        <taxon>Gunneridae</taxon>
        <taxon>Pentapetalae</taxon>
        <taxon>rosids</taxon>
        <taxon>fabids</taxon>
        <taxon>Malpighiales</taxon>
        <taxon>Euphorbiaceae</taxon>
        <taxon>Crotonoideae</taxon>
        <taxon>Jatropheae</taxon>
        <taxon>Jatropha</taxon>
    </lineage>
</organism>
<protein>
    <recommendedName>
        <fullName evidence="11">Cytochrome P450</fullName>
    </recommendedName>
</protein>
<comment type="cofactor">
    <cofactor evidence="7">
        <name>heme</name>
        <dbReference type="ChEBI" id="CHEBI:30413"/>
    </cofactor>
</comment>
<dbReference type="GO" id="GO:0016020">
    <property type="term" value="C:membrane"/>
    <property type="evidence" value="ECO:0007669"/>
    <property type="project" value="UniProtKB-SubCell"/>
</dbReference>
<evidence type="ECO:0000256" key="3">
    <source>
        <dbReference type="ARBA" id="ARBA00022692"/>
    </source>
</evidence>
<sequence>MDLLHEKKAALEEKNASPKQDLLTNLISLRNEDNSPVLSNEEIVSNIVIIMLAGHDTTSILLTFLIRLLANEPSVYARIVQEQEEIAKSKDPRELLSWNDLSRMKYTWRVAMETLRMTPPVFCSFRKVLKDFDYEGFLIPKGYQVMWAACMTHMDECIFPNPSKFDPTHFEKQASVPPYSFTAFGGGPRICPGNEFARIETLATIYYLVTRFTWKLCSSDMSFSRDPMPSFKDGLEIQIEPKKR</sequence>
<keyword evidence="3" id="KW-0812">Transmembrane</keyword>